<sequence>MGPTRRYYTPLEEDDIVDLRAMTVVQDRGRLFRMRRRVFSPKKDEVGSPETEDEATAPEVEDEAGDPEVENNVNANPKDAYMFKEFEEAEKVNAPCGSAGDEEDEVFDPESDEEDKPKPVRRRRVSTPPRADDLSDDEFASWDFDAEGLPPQSQSHARSNAPTKVLPVPPPKMSSSKKKSARPSFPGAPKPTTPSSTPPSHRAKRQRVSDSSRS</sequence>
<dbReference type="OrthoDB" id="2420608at2759"/>
<accession>A0A371DLE7</accession>
<keyword evidence="3" id="KW-1185">Reference proteome</keyword>
<name>A0A371DLE7_9APHY</name>
<feature type="compositionally biased region" description="Acidic residues" evidence="1">
    <location>
        <begin position="134"/>
        <end position="146"/>
    </location>
</feature>
<reference evidence="2 3" key="1">
    <citation type="journal article" date="2018" name="Biotechnol. Biofuels">
        <title>Integrative visual omics of the white-rot fungus Polyporus brumalis exposes the biotechnological potential of its oxidative enzymes for delignifying raw plant biomass.</title>
        <authorList>
            <person name="Miyauchi S."/>
            <person name="Rancon A."/>
            <person name="Drula E."/>
            <person name="Hage H."/>
            <person name="Chaduli D."/>
            <person name="Favel A."/>
            <person name="Grisel S."/>
            <person name="Henrissat B."/>
            <person name="Herpoel-Gimbert I."/>
            <person name="Ruiz-Duenas F.J."/>
            <person name="Chevret D."/>
            <person name="Hainaut M."/>
            <person name="Lin J."/>
            <person name="Wang M."/>
            <person name="Pangilinan J."/>
            <person name="Lipzen A."/>
            <person name="Lesage-Meessen L."/>
            <person name="Navarro D."/>
            <person name="Riley R."/>
            <person name="Grigoriev I.V."/>
            <person name="Zhou S."/>
            <person name="Raouche S."/>
            <person name="Rosso M.N."/>
        </authorList>
    </citation>
    <scope>NUCLEOTIDE SEQUENCE [LARGE SCALE GENOMIC DNA]</scope>
    <source>
        <strain evidence="2 3">BRFM 1820</strain>
    </source>
</reference>
<gene>
    <name evidence="2" type="ORF">OH76DRAFT_1214138</name>
</gene>
<feature type="compositionally biased region" description="Polar residues" evidence="1">
    <location>
        <begin position="151"/>
        <end position="162"/>
    </location>
</feature>
<feature type="compositionally biased region" description="Acidic residues" evidence="1">
    <location>
        <begin position="100"/>
        <end position="114"/>
    </location>
</feature>
<organism evidence="2 3">
    <name type="scientific">Lentinus brumalis</name>
    <dbReference type="NCBI Taxonomy" id="2498619"/>
    <lineage>
        <taxon>Eukaryota</taxon>
        <taxon>Fungi</taxon>
        <taxon>Dikarya</taxon>
        <taxon>Basidiomycota</taxon>
        <taxon>Agaricomycotina</taxon>
        <taxon>Agaricomycetes</taxon>
        <taxon>Polyporales</taxon>
        <taxon>Polyporaceae</taxon>
        <taxon>Lentinus</taxon>
    </lineage>
</organism>
<proteinExistence type="predicted"/>
<evidence type="ECO:0000256" key="1">
    <source>
        <dbReference type="SAM" id="MobiDB-lite"/>
    </source>
</evidence>
<dbReference type="Proteomes" id="UP000256964">
    <property type="component" value="Unassembled WGS sequence"/>
</dbReference>
<feature type="region of interest" description="Disordered" evidence="1">
    <location>
        <begin position="36"/>
        <end position="214"/>
    </location>
</feature>
<feature type="compositionally biased region" description="Basic and acidic residues" evidence="1">
    <location>
        <begin position="81"/>
        <end position="91"/>
    </location>
</feature>
<evidence type="ECO:0000313" key="3">
    <source>
        <dbReference type="Proteomes" id="UP000256964"/>
    </source>
</evidence>
<protein>
    <submittedName>
        <fullName evidence="2">Uncharacterized protein</fullName>
    </submittedName>
</protein>
<dbReference type="AlphaFoldDB" id="A0A371DLE7"/>
<feature type="compositionally biased region" description="Acidic residues" evidence="1">
    <location>
        <begin position="50"/>
        <end position="69"/>
    </location>
</feature>
<dbReference type="EMBL" id="KZ857387">
    <property type="protein sequence ID" value="RDX53347.1"/>
    <property type="molecule type" value="Genomic_DNA"/>
</dbReference>
<evidence type="ECO:0000313" key="2">
    <source>
        <dbReference type="EMBL" id="RDX53347.1"/>
    </source>
</evidence>